<evidence type="ECO:0000256" key="3">
    <source>
        <dbReference type="SAM" id="MobiDB-lite"/>
    </source>
</evidence>
<dbReference type="Pfam" id="PF07167">
    <property type="entry name" value="PhaC_N"/>
    <property type="match status" value="1"/>
</dbReference>
<reference evidence="6 7" key="1">
    <citation type="submission" date="2023-09" db="EMBL/GenBank/DDBJ databases">
        <authorList>
            <person name="Rey-Velasco X."/>
        </authorList>
    </citation>
    <scope>NUCLEOTIDE SEQUENCE [LARGE SCALE GENOMIC DNA]</scope>
    <source>
        <strain evidence="6 7">F390</strain>
    </source>
</reference>
<feature type="domain" description="AB hydrolase-1" evidence="4">
    <location>
        <begin position="364"/>
        <end position="603"/>
    </location>
</feature>
<name>A0ABU2ZL42_9SPHN</name>
<keyword evidence="1" id="KW-0808">Transferase</keyword>
<feature type="compositionally biased region" description="Low complexity" evidence="3">
    <location>
        <begin position="16"/>
        <end position="29"/>
    </location>
</feature>
<accession>A0ABU2ZL42</accession>
<evidence type="ECO:0000313" key="6">
    <source>
        <dbReference type="EMBL" id="MDT0576768.1"/>
    </source>
</evidence>
<evidence type="ECO:0000259" key="5">
    <source>
        <dbReference type="Pfam" id="PF07167"/>
    </source>
</evidence>
<dbReference type="PANTHER" id="PTHR36837">
    <property type="entry name" value="POLY(3-HYDROXYALKANOATE) POLYMERASE SUBUNIT PHAC"/>
    <property type="match status" value="1"/>
</dbReference>
<dbReference type="InterPro" id="IPR000073">
    <property type="entry name" value="AB_hydrolase_1"/>
</dbReference>
<evidence type="ECO:0000256" key="1">
    <source>
        <dbReference type="ARBA" id="ARBA00022679"/>
    </source>
</evidence>
<feature type="compositionally biased region" description="Polar residues" evidence="3">
    <location>
        <begin position="1"/>
        <end position="15"/>
    </location>
</feature>
<evidence type="ECO:0000256" key="2">
    <source>
        <dbReference type="ARBA" id="ARBA00023315"/>
    </source>
</evidence>
<gene>
    <name evidence="6" type="ORF">RM533_11340</name>
</gene>
<dbReference type="GO" id="GO:0016787">
    <property type="term" value="F:hydrolase activity"/>
    <property type="evidence" value="ECO:0007669"/>
    <property type="project" value="UniProtKB-KW"/>
</dbReference>
<feature type="domain" description="Poly-beta-hydroxybutyrate polymerase N-terminal" evidence="5">
    <location>
        <begin position="193"/>
        <end position="360"/>
    </location>
</feature>
<organism evidence="6 7">
    <name type="scientific">Croceicoccus esteveae</name>
    <dbReference type="NCBI Taxonomy" id="3075597"/>
    <lineage>
        <taxon>Bacteria</taxon>
        <taxon>Pseudomonadati</taxon>
        <taxon>Pseudomonadota</taxon>
        <taxon>Alphaproteobacteria</taxon>
        <taxon>Sphingomonadales</taxon>
        <taxon>Erythrobacteraceae</taxon>
        <taxon>Croceicoccus</taxon>
    </lineage>
</organism>
<dbReference type="Gene3D" id="3.40.50.1820">
    <property type="entry name" value="alpha/beta hydrolase"/>
    <property type="match status" value="1"/>
</dbReference>
<feature type="region of interest" description="Disordered" evidence="3">
    <location>
        <begin position="1"/>
        <end position="45"/>
    </location>
</feature>
<feature type="region of interest" description="Disordered" evidence="3">
    <location>
        <begin position="654"/>
        <end position="681"/>
    </location>
</feature>
<dbReference type="PANTHER" id="PTHR36837:SF5">
    <property type="entry name" value="POLY-3-HYDROXYBUTYRATE SYNTHASE"/>
    <property type="match status" value="1"/>
</dbReference>
<sequence length="681" mass="75285">MTSTPSNEGTTQESGAPSDSPAPDSANADHAQEGGPQARSGGWLPTMMAGPFASMMAGPMKEMVAMQSSAAQAMFNAMLGTPEAGAGGDKGADAQDQTQEAWQQVSEQLADMWARFLEERPGSGDGPFADPARWMELATGWMSGSALSSAKAQQRFMSDSIALWQSVLGQYGLTGDRTDEDREQGGVQLPRSDRRFKDDKWREQPLFAMLHQAYLLMAEQMLSAADKAEGLPADRKAQMQFFTRLVAESLSPAHFPLTNPLVIERTLETGGKNLLRGMQHLIADLKAGQLSHTDKQAFEVGVHIAATPGKVVHETPLFQLIQYTPTTKEVLKTPLVIFPPWINRFYILDLGEKKSFVRWAVEQGLTVFIVSWKSADAAMAELTWSDYVRAQIEAVDLVRARLKVPAVHTVGYCVAGTTLAATLAVLARRKEEERVASATFFTAQVDFSEAGELKAFIDDQQLAMVDALASDGVVDGRYLAAAFNLLRSPDLIWNYVIDNYLLGKEYRAFDLLHWNGDVTNLPARWHREYLKDLYKDNRLVQPDSMVVDNTPVDLRLIKTPCYIQAGREDHIAPPQSVWKMTGHLSGPVRFMLAGSGHIAGVVNPPESGKYQYWTLDDEKLPDTLDAFCEQAQERPGSWWGDWIDWIRSQDETTVAATGRRKPGGKNDAIIEDAPGRYVKTR</sequence>
<evidence type="ECO:0000259" key="4">
    <source>
        <dbReference type="Pfam" id="PF00561"/>
    </source>
</evidence>
<dbReference type="InterPro" id="IPR051321">
    <property type="entry name" value="PHA/PHB_synthase"/>
</dbReference>
<comment type="caution">
    <text evidence="6">The sequence shown here is derived from an EMBL/GenBank/DDBJ whole genome shotgun (WGS) entry which is preliminary data.</text>
</comment>
<dbReference type="Proteomes" id="UP001259803">
    <property type="component" value="Unassembled WGS sequence"/>
</dbReference>
<proteinExistence type="predicted"/>
<evidence type="ECO:0000313" key="7">
    <source>
        <dbReference type="Proteomes" id="UP001259803"/>
    </source>
</evidence>
<dbReference type="SUPFAM" id="SSF53474">
    <property type="entry name" value="alpha/beta-Hydrolases"/>
    <property type="match status" value="1"/>
</dbReference>
<keyword evidence="7" id="KW-1185">Reference proteome</keyword>
<keyword evidence="2" id="KW-0012">Acyltransferase</keyword>
<dbReference type="EMBL" id="JAVRHS010000011">
    <property type="protein sequence ID" value="MDT0576768.1"/>
    <property type="molecule type" value="Genomic_DNA"/>
</dbReference>
<dbReference type="InterPro" id="IPR029058">
    <property type="entry name" value="AB_hydrolase_fold"/>
</dbReference>
<protein>
    <submittedName>
        <fullName evidence="6">Alpha/beta fold hydrolase</fullName>
    </submittedName>
</protein>
<dbReference type="Pfam" id="PF00561">
    <property type="entry name" value="Abhydrolase_1"/>
    <property type="match status" value="1"/>
</dbReference>
<keyword evidence="6" id="KW-0378">Hydrolase</keyword>
<dbReference type="InterPro" id="IPR010941">
    <property type="entry name" value="PhaC_N"/>
</dbReference>